<name>A0A6J7WI65_9CAUD</name>
<organism evidence="1">
    <name type="scientific">uncultured Caudovirales phage</name>
    <dbReference type="NCBI Taxonomy" id="2100421"/>
    <lineage>
        <taxon>Viruses</taxon>
        <taxon>Duplodnaviria</taxon>
        <taxon>Heunggongvirae</taxon>
        <taxon>Uroviricota</taxon>
        <taxon>Caudoviricetes</taxon>
        <taxon>Peduoviridae</taxon>
        <taxon>Maltschvirus</taxon>
        <taxon>Maltschvirus maltsch</taxon>
    </lineage>
</organism>
<protein>
    <submittedName>
        <fullName evidence="1">Uncharacterized protein</fullName>
    </submittedName>
</protein>
<sequence>MQALPPGCTVAYEIRFYVESLTDEMGEWFNMIGGKATQVKWWDYKGREQFTKQVQYGKAKASYKMQNGTGLTIIRFDGADASTASMFLIKFMDQIQIHNLQEAEHYV</sequence>
<evidence type="ECO:0000313" key="1">
    <source>
        <dbReference type="EMBL" id="CAB5215201.1"/>
    </source>
</evidence>
<accession>A0A6J7WI65</accession>
<reference evidence="1" key="1">
    <citation type="submission" date="2020-05" db="EMBL/GenBank/DDBJ databases">
        <authorList>
            <person name="Chiriac C."/>
            <person name="Salcher M."/>
            <person name="Ghai R."/>
            <person name="Kavagutti S V."/>
        </authorList>
    </citation>
    <scope>NUCLEOTIDE SEQUENCE</scope>
</reference>
<gene>
    <name evidence="1" type="ORF">UFOVP190_446</name>
</gene>
<dbReference type="EMBL" id="LR798243">
    <property type="protein sequence ID" value="CAB5215201.1"/>
    <property type="molecule type" value="Genomic_DNA"/>
</dbReference>
<proteinExistence type="predicted"/>